<proteinExistence type="predicted"/>
<feature type="repeat" description="RCC1" evidence="3">
    <location>
        <begin position="711"/>
        <end position="765"/>
    </location>
</feature>
<keyword evidence="6" id="KW-1185">Reference proteome</keyword>
<dbReference type="Proteomes" id="UP000694867">
    <property type="component" value="Unplaced"/>
</dbReference>
<reference evidence="7" key="1">
    <citation type="submission" date="2025-08" db="UniProtKB">
        <authorList>
            <consortium name="RefSeq"/>
        </authorList>
    </citation>
    <scope>IDENTIFICATION</scope>
</reference>
<evidence type="ECO:0000259" key="5">
    <source>
        <dbReference type="Pfam" id="PF25390"/>
    </source>
</evidence>
<feature type="repeat" description="RCC1" evidence="3">
    <location>
        <begin position="998"/>
        <end position="1049"/>
    </location>
</feature>
<feature type="repeat" description="RCC1" evidence="3">
    <location>
        <begin position="869"/>
        <end position="918"/>
    </location>
</feature>
<dbReference type="PROSITE" id="PS50012">
    <property type="entry name" value="RCC1_3"/>
    <property type="match status" value="5"/>
</dbReference>
<dbReference type="InterPro" id="IPR051553">
    <property type="entry name" value="Ran_GTPase-activating"/>
</dbReference>
<evidence type="ECO:0000256" key="3">
    <source>
        <dbReference type="PROSITE-ProRule" id="PRU00235"/>
    </source>
</evidence>
<dbReference type="RefSeq" id="XP_028966472.1">
    <property type="nucleotide sequence ID" value="XM_029110639.1"/>
</dbReference>
<feature type="region of interest" description="Disordered" evidence="4">
    <location>
        <begin position="937"/>
        <end position="963"/>
    </location>
</feature>
<evidence type="ECO:0000313" key="7">
    <source>
        <dbReference type="RefSeq" id="XP_028966472.1"/>
    </source>
</evidence>
<dbReference type="KEGG" id="goe:100902538"/>
<feature type="domain" description="RCC1-like" evidence="5">
    <location>
        <begin position="684"/>
        <end position="930"/>
    </location>
</feature>
<dbReference type="PANTHER" id="PTHR45982:SF1">
    <property type="entry name" value="REGULATOR OF CHROMOSOME CONDENSATION"/>
    <property type="match status" value="1"/>
</dbReference>
<accession>A0AAJ7SD39</accession>
<dbReference type="InterPro" id="IPR009091">
    <property type="entry name" value="RCC1/BLIP-II"/>
</dbReference>
<feature type="repeat" description="RCC1" evidence="3">
    <location>
        <begin position="818"/>
        <end position="868"/>
    </location>
</feature>
<sequence>MEADDLYSLRSVFRLPLGVEILRATSLSTHTRVAIAVLCSNGAILALSEYKGKRRVKQCQSDNTQQILIDPSCQNIILVSTNGSLRVSALNTSPALQSFQNEVIYDAHVRASALVDSICWETCTGVSMVILAYENREIIFVELPSGDVLFRIQSPIPICTLNVCPTDANHHKRTLLVQGEHGQKVHLFLESRSDPRIVFPPDSRSVFLPLNKFGPEISMAVQGDLVLTMKSDNSQLEVYDGEFLSGKPIHVANLLLKQMKAKVDHVIWSQDLLYLTSGRDFYSISQPFSDNHIKRSTASSVLGTHVFPTEILDIHASLYETTDMLRAKESGCSAHDTVPPAIYVTTKDAIHVLYPVQSIQRKFVSLALGAGSDGYTECERFASLFPRLSLLRLYETAAEIEIKERNFTKAIRLYQKSECAQLKRVSHFVSSGSLAELLAYTQVLFSTRAHELQSIDKPHLANFAVLCFVHQILEKHDQREAIIKAFKTFLVDNVYYSDIVVIRTLCNFKIYSLLSYFARLRNQQSLMAEFLFKNLQGASDTQSCQAYSAAIWKQEQESIQECLTGHTDMLYALCTNPTLLSRFVKTCCDLLQISDCTAKLAAVFDPSRLSNKLAIRKLILTPRNQRCAKSESSLISMDSLDASLDEDQVSEQDILKLFLFILLLLNRPLSDEYQPALLRAFEFHPQSVRASTPSGIHLAAGLNYAGLCARGKAYMWGINRSGRFGHGEPSYDVQPPVRISFLDLLKVNVTQIACGTTHSLFLTDHGVFASGASNLGQLGLGTEVKRTVHPQLIESLQEHNIKQVACGAYHSMALTHTGKVFCWGWGVHGQLGQGSTENEFTPVPVKGFPALATQIGAGGAHSVVLCADGRVCAFGCNTFGQLGLGNRTKFSRPQLVRLPASVSMIAVGFFQVYAVTTKAVYRVYTWGANPQTLRLEAHSMKKKRQQSESRGFENGSDPPAEDYTSQAYVSPTLLCELSHGIASISAGYNHMALVTTRGEIMTAGRNPEGQLGLGHRKDTVTPTTVSALSHRQILSVACGKDFTIAVDNTGRVMAWGQNELGQLAQKTTVTPSKEIEQTSRVITIRTNRRIINYPHSLKQGETKPVPCTGLPPEISQANIPNVDISEMEISLRQRLSFTSHTERLLSCPPLSLMDPIPFIGGSALHASLAIFHSSYDSAMMLDHCDSLGDYQAAAKIALLEGQLTTAWRHQLKATRNFNNPKQALHEVLDYYCSRVEVTTSMDSVKEFLSTAITSWVELLYDVRELESILRDHIDRIGLALGLVLFCDAKAVAQVCLGVEGVAENFSPDFNQLLMDMVAAAMSSPEGDAMACQGAIEVAGCGKVLEEIRKESVMTLPTSDRFRRKLASQVKDKIKENSLPPAPIVVSSLDAKRLARANGSVVVFSCGHHVASSEVDLTPLRTSFSRERFERVAALYASPGPLPLACPSCVLDQLSVSVHEEALYATAATP</sequence>
<keyword evidence="2" id="KW-0677">Repeat</keyword>
<evidence type="ECO:0000256" key="4">
    <source>
        <dbReference type="SAM" id="MobiDB-lite"/>
    </source>
</evidence>
<dbReference type="InterPro" id="IPR058923">
    <property type="entry name" value="RCC1-like_dom"/>
</dbReference>
<dbReference type="PROSITE" id="PS00626">
    <property type="entry name" value="RCC1_2"/>
    <property type="match status" value="1"/>
</dbReference>
<dbReference type="PANTHER" id="PTHR45982">
    <property type="entry name" value="REGULATOR OF CHROMOSOME CONDENSATION"/>
    <property type="match status" value="1"/>
</dbReference>
<dbReference type="PRINTS" id="PR00633">
    <property type="entry name" value="RCCNDNSATION"/>
</dbReference>
<evidence type="ECO:0000256" key="2">
    <source>
        <dbReference type="ARBA" id="ARBA00022737"/>
    </source>
</evidence>
<protein>
    <submittedName>
        <fullName evidence="7">Uncharacterized protein LOC100902538</fullName>
    </submittedName>
</protein>
<dbReference type="Pfam" id="PF25390">
    <property type="entry name" value="WD40_RLD"/>
    <property type="match status" value="1"/>
</dbReference>
<dbReference type="Pfam" id="PF00415">
    <property type="entry name" value="RCC1"/>
    <property type="match status" value="1"/>
</dbReference>
<keyword evidence="1" id="KW-0344">Guanine-nucleotide releasing factor</keyword>
<dbReference type="SUPFAM" id="SSF50978">
    <property type="entry name" value="WD40 repeat-like"/>
    <property type="match status" value="1"/>
</dbReference>
<dbReference type="GeneID" id="100902538"/>
<evidence type="ECO:0000313" key="6">
    <source>
        <dbReference type="Proteomes" id="UP000694867"/>
    </source>
</evidence>
<gene>
    <name evidence="7" type="primary">LOC100902538</name>
</gene>
<dbReference type="InterPro" id="IPR000408">
    <property type="entry name" value="Reg_chr_condens"/>
</dbReference>
<dbReference type="InterPro" id="IPR036322">
    <property type="entry name" value="WD40_repeat_dom_sf"/>
</dbReference>
<evidence type="ECO:0000256" key="1">
    <source>
        <dbReference type="ARBA" id="ARBA00022658"/>
    </source>
</evidence>
<name>A0AAJ7SD39_9ACAR</name>
<organism evidence="6 7">
    <name type="scientific">Galendromus occidentalis</name>
    <name type="common">western predatory mite</name>
    <dbReference type="NCBI Taxonomy" id="34638"/>
    <lineage>
        <taxon>Eukaryota</taxon>
        <taxon>Metazoa</taxon>
        <taxon>Ecdysozoa</taxon>
        <taxon>Arthropoda</taxon>
        <taxon>Chelicerata</taxon>
        <taxon>Arachnida</taxon>
        <taxon>Acari</taxon>
        <taxon>Parasitiformes</taxon>
        <taxon>Mesostigmata</taxon>
        <taxon>Gamasina</taxon>
        <taxon>Phytoseioidea</taxon>
        <taxon>Phytoseiidae</taxon>
        <taxon>Typhlodrominae</taxon>
        <taxon>Galendromus</taxon>
    </lineage>
</organism>
<dbReference type="SUPFAM" id="SSF50985">
    <property type="entry name" value="RCC1/BLIP-II"/>
    <property type="match status" value="2"/>
</dbReference>
<dbReference type="Gene3D" id="2.130.10.30">
    <property type="entry name" value="Regulator of chromosome condensation 1/beta-lactamase-inhibitor protein II"/>
    <property type="match status" value="2"/>
</dbReference>
<feature type="compositionally biased region" description="Basic and acidic residues" evidence="4">
    <location>
        <begin position="937"/>
        <end position="951"/>
    </location>
</feature>
<feature type="repeat" description="RCC1" evidence="3">
    <location>
        <begin position="765"/>
        <end position="817"/>
    </location>
</feature>